<protein>
    <recommendedName>
        <fullName evidence="3">DNA helicase DnaB-like N-terminal domain-containing protein</fullName>
    </recommendedName>
</protein>
<accession>X1I8D2</accession>
<feature type="domain" description="DNA helicase DnaB-like N-terminal" evidence="3">
    <location>
        <begin position="3"/>
        <end position="107"/>
    </location>
</feature>
<dbReference type="GO" id="GO:0006260">
    <property type="term" value="P:DNA replication"/>
    <property type="evidence" value="ECO:0007669"/>
    <property type="project" value="UniProtKB-KW"/>
</dbReference>
<name>X1I8D2_9ZZZZ</name>
<dbReference type="InterPro" id="IPR007693">
    <property type="entry name" value="DNA_helicase_DnaB-like_N"/>
</dbReference>
<organism evidence="4">
    <name type="scientific">marine sediment metagenome</name>
    <dbReference type="NCBI Taxonomy" id="412755"/>
    <lineage>
        <taxon>unclassified sequences</taxon>
        <taxon>metagenomes</taxon>
        <taxon>ecological metagenomes</taxon>
    </lineage>
</organism>
<evidence type="ECO:0000313" key="4">
    <source>
        <dbReference type="EMBL" id="GAH62369.1"/>
    </source>
</evidence>
<dbReference type="EMBL" id="BARU01031587">
    <property type="protein sequence ID" value="GAH62369.1"/>
    <property type="molecule type" value="Genomic_DNA"/>
</dbReference>
<dbReference type="Gene3D" id="1.10.860.10">
    <property type="entry name" value="DNAb Helicase, Chain A"/>
    <property type="match status" value="1"/>
</dbReference>
<reference evidence="4" key="1">
    <citation type="journal article" date="2014" name="Front. Microbiol.">
        <title>High frequency of phylogenetically diverse reductive dehalogenase-homologous genes in deep subseafloor sedimentary metagenomes.</title>
        <authorList>
            <person name="Kawai M."/>
            <person name="Futagami T."/>
            <person name="Toyoda A."/>
            <person name="Takaki Y."/>
            <person name="Nishi S."/>
            <person name="Hori S."/>
            <person name="Arai W."/>
            <person name="Tsubouchi T."/>
            <person name="Morono Y."/>
            <person name="Uchiyama I."/>
            <person name="Ito T."/>
            <person name="Fujiyama A."/>
            <person name="Inagaki F."/>
            <person name="Takami H."/>
        </authorList>
    </citation>
    <scope>NUCLEOTIDE SEQUENCE</scope>
    <source>
        <strain evidence="4">Expedition CK06-06</strain>
    </source>
</reference>
<dbReference type="InterPro" id="IPR036185">
    <property type="entry name" value="DNA_heli_DnaB-like_N_sf"/>
</dbReference>
<comment type="caution">
    <text evidence="4">The sequence shown here is derived from an EMBL/GenBank/DDBJ whole genome shotgun (WGS) entry which is preliminary data.</text>
</comment>
<keyword evidence="2" id="KW-0238">DNA-binding</keyword>
<evidence type="ECO:0000256" key="2">
    <source>
        <dbReference type="ARBA" id="ARBA00023125"/>
    </source>
</evidence>
<dbReference type="GO" id="GO:0003678">
    <property type="term" value="F:DNA helicase activity"/>
    <property type="evidence" value="ECO:0007669"/>
    <property type="project" value="InterPro"/>
</dbReference>
<keyword evidence="1" id="KW-0235">DNA replication</keyword>
<dbReference type="AlphaFoldDB" id="X1I8D2"/>
<dbReference type="InterPro" id="IPR016136">
    <property type="entry name" value="DNA_helicase_N/primase_C"/>
</dbReference>
<dbReference type="GO" id="GO:0003677">
    <property type="term" value="F:DNA binding"/>
    <property type="evidence" value="ECO:0007669"/>
    <property type="project" value="UniProtKB-KW"/>
</dbReference>
<evidence type="ECO:0000256" key="1">
    <source>
        <dbReference type="ARBA" id="ARBA00022705"/>
    </source>
</evidence>
<evidence type="ECO:0000259" key="3">
    <source>
        <dbReference type="Pfam" id="PF00772"/>
    </source>
</evidence>
<proteinExistence type="predicted"/>
<dbReference type="Pfam" id="PF00772">
    <property type="entry name" value="DnaB"/>
    <property type="match status" value="1"/>
</dbReference>
<dbReference type="GO" id="GO:0005524">
    <property type="term" value="F:ATP binding"/>
    <property type="evidence" value="ECO:0007669"/>
    <property type="project" value="InterPro"/>
</dbReference>
<gene>
    <name evidence="4" type="ORF">S03H2_49942</name>
</gene>
<dbReference type="SUPFAM" id="SSF48024">
    <property type="entry name" value="N-terminal domain of DnaB helicase"/>
    <property type="match status" value="1"/>
</dbReference>
<sequence length="110" mass="12692">MKYSNIQIEKVIIGCILLDGDLYEKIIGKITANDFTDGTYRKLFQLFGKFYKKEMKIDIATIMDAAYKSKLLNNWINANDLGMSVLMDIQNSVPNLKMLDQYIKILKNDT</sequence>
<feature type="non-terminal residue" evidence="4">
    <location>
        <position position="110"/>
    </location>
</feature>